<dbReference type="InterPro" id="IPR003851">
    <property type="entry name" value="Znf_Dof"/>
</dbReference>
<dbReference type="GO" id="GO:0003700">
    <property type="term" value="F:DNA-binding transcription factor activity"/>
    <property type="evidence" value="ECO:0007669"/>
    <property type="project" value="UniProtKB-UniRule"/>
</dbReference>
<dbReference type="GO" id="GO:0003677">
    <property type="term" value="F:DNA binding"/>
    <property type="evidence" value="ECO:0007669"/>
    <property type="project" value="UniProtKB-UniRule"/>
</dbReference>
<dbReference type="Pfam" id="PF02701">
    <property type="entry name" value="Zn_ribbon_Dof"/>
    <property type="match status" value="1"/>
</dbReference>
<evidence type="ECO:0000256" key="9">
    <source>
        <dbReference type="RuleBase" id="RU369094"/>
    </source>
</evidence>
<accession>A0A8B7C1M0</accession>
<dbReference type="OrthoDB" id="784213at2759"/>
<protein>
    <recommendedName>
        <fullName evidence="9">Dof zinc finger protein</fullName>
    </recommendedName>
</protein>
<evidence type="ECO:0000256" key="3">
    <source>
        <dbReference type="ARBA" id="ARBA00022833"/>
    </source>
</evidence>
<evidence type="ECO:0000313" key="12">
    <source>
        <dbReference type="Proteomes" id="UP000228380"/>
    </source>
</evidence>
<dbReference type="KEGG" id="pda:103707220"/>
<evidence type="ECO:0000256" key="4">
    <source>
        <dbReference type="ARBA" id="ARBA00023015"/>
    </source>
</evidence>
<keyword evidence="1 9" id="KW-0479">Metal-binding</keyword>
<evidence type="ECO:0000256" key="10">
    <source>
        <dbReference type="SAM" id="MobiDB-lite"/>
    </source>
</evidence>
<dbReference type="PROSITE" id="PS50884">
    <property type="entry name" value="ZF_DOF_2"/>
    <property type="match status" value="1"/>
</dbReference>
<keyword evidence="3 9" id="KW-0862">Zinc</keyword>
<dbReference type="PANTHER" id="PTHR31992">
    <property type="entry name" value="DOF ZINC FINGER PROTEIN DOF1.4-RELATED"/>
    <property type="match status" value="1"/>
</dbReference>
<keyword evidence="5 8" id="KW-0238">DNA-binding</keyword>
<keyword evidence="7 8" id="KW-0539">Nucleus</keyword>
<dbReference type="GO" id="GO:0005634">
    <property type="term" value="C:nucleus"/>
    <property type="evidence" value="ECO:0007669"/>
    <property type="project" value="UniProtKB-SubCell"/>
</dbReference>
<keyword evidence="6 9" id="KW-0804">Transcription</keyword>
<sequence length="281" mass="30208">MASKQAQRERKAKPRTRPPVQQQLQQNPQMPRLPLRCPRCGSWDTKFCYYNNYSLLQPRYYCNNCKRYWTVGGALRSVPVGGGSRKGRSRKSRGTRAAAKVEMLANGGAAGLPDLAPTAAPLLSSILFGDGKGGIFSWGLQAMPDFDPDGIIRGYPASSAVSLPSSLFGGFNYQKMQQQRRQQMLDFGLGGIGRPAHKLGLDPYPAMGQTGNGWPQRQTINSPVFTTVPTAVAVTANAPPAGGGSSTAEGIFAEEECGGEDWKLYLSARGLDPAPPSPSVM</sequence>
<dbReference type="AlphaFoldDB" id="A0A8B7C1M0"/>
<evidence type="ECO:0000259" key="11">
    <source>
        <dbReference type="PROSITE" id="PS50884"/>
    </source>
</evidence>
<feature type="region of interest" description="Disordered" evidence="10">
    <location>
        <begin position="1"/>
        <end position="31"/>
    </location>
</feature>
<evidence type="ECO:0000256" key="8">
    <source>
        <dbReference type="PROSITE-ProRule" id="PRU00071"/>
    </source>
</evidence>
<dbReference type="PROSITE" id="PS01361">
    <property type="entry name" value="ZF_DOF_1"/>
    <property type="match status" value="1"/>
</dbReference>
<dbReference type="GO" id="GO:0008270">
    <property type="term" value="F:zinc ion binding"/>
    <property type="evidence" value="ECO:0007669"/>
    <property type="project" value="UniProtKB-KW"/>
</dbReference>
<evidence type="ECO:0000256" key="7">
    <source>
        <dbReference type="ARBA" id="ARBA00023242"/>
    </source>
</evidence>
<evidence type="ECO:0000256" key="5">
    <source>
        <dbReference type="ARBA" id="ARBA00023125"/>
    </source>
</evidence>
<organism evidence="12 13">
    <name type="scientific">Phoenix dactylifera</name>
    <name type="common">Date palm</name>
    <dbReference type="NCBI Taxonomy" id="42345"/>
    <lineage>
        <taxon>Eukaryota</taxon>
        <taxon>Viridiplantae</taxon>
        <taxon>Streptophyta</taxon>
        <taxon>Embryophyta</taxon>
        <taxon>Tracheophyta</taxon>
        <taxon>Spermatophyta</taxon>
        <taxon>Magnoliopsida</taxon>
        <taxon>Liliopsida</taxon>
        <taxon>Arecaceae</taxon>
        <taxon>Coryphoideae</taxon>
        <taxon>Phoeniceae</taxon>
        <taxon>Phoenix</taxon>
    </lineage>
</organism>
<evidence type="ECO:0000313" key="13">
    <source>
        <dbReference type="RefSeq" id="XP_008789845.2"/>
    </source>
</evidence>
<dbReference type="InterPro" id="IPR045174">
    <property type="entry name" value="Dof"/>
</dbReference>
<feature type="domain" description="Dof-type" evidence="11">
    <location>
        <begin position="35"/>
        <end position="89"/>
    </location>
</feature>
<keyword evidence="4 9" id="KW-0805">Transcription regulation</keyword>
<gene>
    <name evidence="13" type="primary">LOC103707220</name>
</gene>
<feature type="compositionally biased region" description="Low complexity" evidence="10">
    <location>
        <begin position="18"/>
        <end position="31"/>
    </location>
</feature>
<reference evidence="13" key="2">
    <citation type="submission" date="2025-08" db="UniProtKB">
        <authorList>
            <consortium name="RefSeq"/>
        </authorList>
    </citation>
    <scope>IDENTIFICATION</scope>
    <source>
        <tissue evidence="13">Young leaves</tissue>
    </source>
</reference>
<dbReference type="Proteomes" id="UP000228380">
    <property type="component" value="Chromosome 4"/>
</dbReference>
<name>A0A8B7C1M0_PHODC</name>
<evidence type="ECO:0000256" key="6">
    <source>
        <dbReference type="ARBA" id="ARBA00023163"/>
    </source>
</evidence>
<reference evidence="12" key="1">
    <citation type="journal article" date="2019" name="Nat. Commun.">
        <title>Genome-wide association mapping of date palm fruit traits.</title>
        <authorList>
            <person name="Hazzouri K.M."/>
            <person name="Gros-Balthazard M."/>
            <person name="Flowers J.M."/>
            <person name="Copetti D."/>
            <person name="Lemansour A."/>
            <person name="Lebrun M."/>
            <person name="Masmoudi K."/>
            <person name="Ferrand S."/>
            <person name="Dhar M.I."/>
            <person name="Fresquez Z.A."/>
            <person name="Rosas U."/>
            <person name="Zhang J."/>
            <person name="Talag J."/>
            <person name="Lee S."/>
            <person name="Kudrna D."/>
            <person name="Powell R.F."/>
            <person name="Leitch I.J."/>
            <person name="Krueger R.R."/>
            <person name="Wing R.A."/>
            <person name="Amiri K.M.A."/>
            <person name="Purugganan M.D."/>
        </authorList>
    </citation>
    <scope>NUCLEOTIDE SEQUENCE [LARGE SCALE GENOMIC DNA]</scope>
    <source>
        <strain evidence="12">cv. Khalas</strain>
    </source>
</reference>
<evidence type="ECO:0000256" key="1">
    <source>
        <dbReference type="ARBA" id="ARBA00022723"/>
    </source>
</evidence>
<dbReference type="GeneID" id="103707220"/>
<comment type="function">
    <text evidence="9">Transcription factor that binds specifically to a 5'-AA[AG]G-3' consensus core sequence.</text>
</comment>
<proteinExistence type="predicted"/>
<comment type="subcellular location">
    <subcellularLocation>
        <location evidence="8 9">Nucleus</location>
    </subcellularLocation>
</comment>
<dbReference type="RefSeq" id="XP_008789845.2">
    <property type="nucleotide sequence ID" value="XM_008791623.2"/>
</dbReference>
<evidence type="ECO:0000256" key="2">
    <source>
        <dbReference type="ARBA" id="ARBA00022771"/>
    </source>
</evidence>
<keyword evidence="12" id="KW-1185">Reference proteome</keyword>
<keyword evidence="2 8" id="KW-0863">Zinc-finger</keyword>